<sequence>MESGRFAGSHWIGGTTGLRRGAVRALGAVAMVAFAATASFAETITSHGFSTFGELKYPADFPYLEYVNPEAPKGGEISIWAFGGYDSMNPYSIKGRSDRLASAPYESLLDGTADEIGASYGLLAESLEYPEDRSEVIFTLREGVAFSDGSPLTAEDVVFTYELFRIKGLPSFRKQLTDQVVSGEALDDRRIKYVFTPGKPHRDVIQMVGGLPVFSKAHYEAEGLDLEENSMTPMLGSGPYVATKLDVGQTSVYTRNPDYWGKDLPLMVGRSNFDSIRIEYFADYVAAFEGFKAGAYSFRQEASSKSWATSYDFPAIEKGWVKKVELPDGAIATGQSFVLNTRKPQLQDRRVREAIGLLFNFEWSNEKLFYGLYARVDSFWENSDLAATGLPSEAELALLEPLADMLPPGVLTEEPPIGPRSGPRQLDRGNLRKASALLDEAGWVVGDDGMRRKDGQTLTLEFLNDSQTFDRVINPYVENLRRAGIDAKHQRVDQAEAVNRERNYDFDIVTDQIGQGYVPGTGLKQYFGSESADTSVFNKAGLKSPAVDALIEVVLAASTQEELTTSVRALDRVLRFERFWVPQWYKDAFTVAYLDVFEHPDPLPPYALGYLDFWWYNSEKAEKLKAEGAF</sequence>
<evidence type="ECO:0000256" key="3">
    <source>
        <dbReference type="ARBA" id="ARBA00022729"/>
    </source>
</evidence>
<evidence type="ECO:0000313" key="7">
    <source>
        <dbReference type="Proteomes" id="UP001315686"/>
    </source>
</evidence>
<gene>
    <name evidence="6" type="ORF">IV417_13115</name>
</gene>
<dbReference type="Gene3D" id="3.10.105.10">
    <property type="entry name" value="Dipeptide-binding Protein, Domain 3"/>
    <property type="match status" value="1"/>
</dbReference>
<reference evidence="6 7" key="1">
    <citation type="journal article" date="2021" name="Arch. Microbiol.">
        <title>Harenicola maris gen. nov., sp. nov. isolated from the Sea of Japan shallow sediments.</title>
        <authorList>
            <person name="Romanenko L.A."/>
            <person name="Kurilenko V.V."/>
            <person name="Chernysheva N.Y."/>
            <person name="Tekutyeva L.A."/>
            <person name="Velansky P.V."/>
            <person name="Svetashev V.I."/>
            <person name="Isaeva M.P."/>
        </authorList>
    </citation>
    <scope>NUCLEOTIDE SEQUENCE [LARGE SCALE GENOMIC DNA]</scope>
    <source>
        <strain evidence="6 7">KMM 3653</strain>
    </source>
</reference>
<dbReference type="EMBL" id="JADQAZ010000002">
    <property type="protein sequence ID" value="MBT0958326.1"/>
    <property type="molecule type" value="Genomic_DNA"/>
</dbReference>
<keyword evidence="3" id="KW-0732">Signal</keyword>
<comment type="caution">
    <text evidence="6">The sequence shown here is derived from an EMBL/GenBank/DDBJ whole genome shotgun (WGS) entry which is preliminary data.</text>
</comment>
<dbReference type="PIRSF" id="PIRSF002741">
    <property type="entry name" value="MppA"/>
    <property type="match status" value="1"/>
</dbReference>
<feature type="domain" description="Solute-binding protein family 5" evidence="5">
    <location>
        <begin position="121"/>
        <end position="529"/>
    </location>
</feature>
<name>A0AAP2CTL9_9RHOB</name>
<feature type="transmembrane region" description="Helical" evidence="4">
    <location>
        <begin position="21"/>
        <end position="41"/>
    </location>
</feature>
<keyword evidence="7" id="KW-1185">Reference proteome</keyword>
<dbReference type="InterPro" id="IPR000914">
    <property type="entry name" value="SBP_5_dom"/>
</dbReference>
<keyword evidence="4" id="KW-0472">Membrane</keyword>
<dbReference type="Pfam" id="PF00496">
    <property type="entry name" value="SBP_bac_5"/>
    <property type="match status" value="1"/>
</dbReference>
<keyword evidence="4" id="KW-1133">Transmembrane helix</keyword>
<evidence type="ECO:0000256" key="1">
    <source>
        <dbReference type="ARBA" id="ARBA00004418"/>
    </source>
</evidence>
<organism evidence="6 7">
    <name type="scientific">Harenicola maris</name>
    <dbReference type="NCBI Taxonomy" id="2841044"/>
    <lineage>
        <taxon>Bacteria</taxon>
        <taxon>Pseudomonadati</taxon>
        <taxon>Pseudomonadota</taxon>
        <taxon>Alphaproteobacteria</taxon>
        <taxon>Rhodobacterales</taxon>
        <taxon>Paracoccaceae</taxon>
        <taxon>Harenicola</taxon>
    </lineage>
</organism>
<dbReference type="GO" id="GO:0015833">
    <property type="term" value="P:peptide transport"/>
    <property type="evidence" value="ECO:0007669"/>
    <property type="project" value="TreeGrafter"/>
</dbReference>
<dbReference type="CDD" id="cd08497">
    <property type="entry name" value="MbnE-like"/>
    <property type="match status" value="1"/>
</dbReference>
<comment type="similarity">
    <text evidence="2">Belongs to the bacterial solute-binding protein 5 family.</text>
</comment>
<dbReference type="InterPro" id="IPR039424">
    <property type="entry name" value="SBP_5"/>
</dbReference>
<dbReference type="RefSeq" id="WP_327794532.1">
    <property type="nucleotide sequence ID" value="NZ_JADQAZ010000002.1"/>
</dbReference>
<accession>A0AAP2CTL9</accession>
<dbReference type="Proteomes" id="UP001315686">
    <property type="component" value="Unassembled WGS sequence"/>
</dbReference>
<evidence type="ECO:0000259" key="5">
    <source>
        <dbReference type="Pfam" id="PF00496"/>
    </source>
</evidence>
<comment type="subcellular location">
    <subcellularLocation>
        <location evidence="1">Periplasm</location>
    </subcellularLocation>
</comment>
<proteinExistence type="inferred from homology"/>
<dbReference type="GO" id="GO:0042884">
    <property type="term" value="P:microcin transport"/>
    <property type="evidence" value="ECO:0007669"/>
    <property type="project" value="TreeGrafter"/>
</dbReference>
<dbReference type="GO" id="GO:1904680">
    <property type="term" value="F:peptide transmembrane transporter activity"/>
    <property type="evidence" value="ECO:0007669"/>
    <property type="project" value="TreeGrafter"/>
</dbReference>
<dbReference type="SUPFAM" id="SSF53850">
    <property type="entry name" value="Periplasmic binding protein-like II"/>
    <property type="match status" value="1"/>
</dbReference>
<dbReference type="GO" id="GO:0030288">
    <property type="term" value="C:outer membrane-bounded periplasmic space"/>
    <property type="evidence" value="ECO:0007669"/>
    <property type="project" value="TreeGrafter"/>
</dbReference>
<evidence type="ECO:0000256" key="2">
    <source>
        <dbReference type="ARBA" id="ARBA00005695"/>
    </source>
</evidence>
<evidence type="ECO:0000313" key="6">
    <source>
        <dbReference type="EMBL" id="MBT0958326.1"/>
    </source>
</evidence>
<keyword evidence="4" id="KW-0812">Transmembrane</keyword>
<dbReference type="AlphaFoldDB" id="A0AAP2CTL9"/>
<dbReference type="InterPro" id="IPR030678">
    <property type="entry name" value="Peptide/Ni-bd"/>
</dbReference>
<dbReference type="PANTHER" id="PTHR30290">
    <property type="entry name" value="PERIPLASMIC BINDING COMPONENT OF ABC TRANSPORTER"/>
    <property type="match status" value="1"/>
</dbReference>
<evidence type="ECO:0000256" key="4">
    <source>
        <dbReference type="SAM" id="Phobius"/>
    </source>
</evidence>
<dbReference type="Gene3D" id="3.40.190.10">
    <property type="entry name" value="Periplasmic binding protein-like II"/>
    <property type="match status" value="1"/>
</dbReference>
<dbReference type="PANTHER" id="PTHR30290:SF64">
    <property type="entry name" value="ABC TRANSPORTER PERIPLASMIC BINDING PROTEIN"/>
    <property type="match status" value="1"/>
</dbReference>
<dbReference type="GO" id="GO:0043190">
    <property type="term" value="C:ATP-binding cassette (ABC) transporter complex"/>
    <property type="evidence" value="ECO:0007669"/>
    <property type="project" value="InterPro"/>
</dbReference>
<protein>
    <submittedName>
        <fullName evidence="6">ABC transporter substrate-binding protein</fullName>
    </submittedName>
</protein>